<evidence type="ECO:0000313" key="3">
    <source>
        <dbReference type="EMBL" id="WOO31605.1"/>
    </source>
</evidence>
<dbReference type="Pfam" id="PF00657">
    <property type="entry name" value="Lipase_GDSL"/>
    <property type="match status" value="1"/>
</dbReference>
<feature type="signal peptide" evidence="2">
    <location>
        <begin position="1"/>
        <end position="22"/>
    </location>
</feature>
<dbReference type="InterPro" id="IPR051058">
    <property type="entry name" value="GDSL_Est/Lipase"/>
</dbReference>
<evidence type="ECO:0000256" key="1">
    <source>
        <dbReference type="ARBA" id="ARBA00022801"/>
    </source>
</evidence>
<organism evidence="3 4">
    <name type="scientific">Diaphorobacter limosus</name>
    <dbReference type="NCBI Taxonomy" id="3036128"/>
    <lineage>
        <taxon>Bacteria</taxon>
        <taxon>Pseudomonadati</taxon>
        <taxon>Pseudomonadota</taxon>
        <taxon>Betaproteobacteria</taxon>
        <taxon>Burkholderiales</taxon>
        <taxon>Comamonadaceae</taxon>
        <taxon>Diaphorobacter</taxon>
    </lineage>
</organism>
<evidence type="ECO:0000313" key="4">
    <source>
        <dbReference type="Proteomes" id="UP001303211"/>
    </source>
</evidence>
<sequence>MAANWMRRSFVAATCATTALLAACGSSSIDSAIAPTRIITFGDAMADVGQKGSGYTVNDGSLFNWTQQLASHYGLVLKPVSAGGTSYAQGNARISATPDAAGNAGTPTVKQQIDQFLANPQFKADDVILISAGASDIIAGMAAVQAAAQTEAQYVAATGQAGKDLAAQIGRLSDAGAKHIVVTGSYDLERSPWAKALGKQALIHQASLSFNDELKVAIKDMGKTVLYVDLAYYVNLFEANPGGNGFNNGKDPVCTSVDAGPGIGIGAGQVNSALCTPSTIVAGADYNRYVFADKVYLTPNAQRLFGDYAQQTLSHRW</sequence>
<keyword evidence="1 3" id="KW-0378">Hydrolase</keyword>
<evidence type="ECO:0000256" key="2">
    <source>
        <dbReference type="SAM" id="SignalP"/>
    </source>
</evidence>
<dbReference type="InterPro" id="IPR036514">
    <property type="entry name" value="SGNH_hydro_sf"/>
</dbReference>
<keyword evidence="2" id="KW-0732">Signal</keyword>
<gene>
    <name evidence="3" type="ORF">P4826_14465</name>
</gene>
<dbReference type="EMBL" id="CP136921">
    <property type="protein sequence ID" value="WOO31605.1"/>
    <property type="molecule type" value="Genomic_DNA"/>
</dbReference>
<dbReference type="CDD" id="cd01847">
    <property type="entry name" value="Triacylglycerol_lipase_like"/>
    <property type="match status" value="1"/>
</dbReference>
<dbReference type="PROSITE" id="PS51257">
    <property type="entry name" value="PROKAR_LIPOPROTEIN"/>
    <property type="match status" value="1"/>
</dbReference>
<name>A0ABZ0J041_9BURK</name>
<dbReference type="SUPFAM" id="SSF52266">
    <property type="entry name" value="SGNH hydrolase"/>
    <property type="match status" value="1"/>
</dbReference>
<reference evidence="3 4" key="1">
    <citation type="submission" date="2023-03" db="EMBL/GenBank/DDBJ databases">
        <title>Diaphorobacter basophil sp. nov., isolated from a sewage-treatment plant.</title>
        <authorList>
            <person name="Yang K."/>
        </authorList>
    </citation>
    <scope>NUCLEOTIDE SEQUENCE [LARGE SCALE GENOMIC DNA]</scope>
    <source>
        <strain evidence="3 4">Y-1</strain>
    </source>
</reference>
<dbReference type="GO" id="GO:0016787">
    <property type="term" value="F:hydrolase activity"/>
    <property type="evidence" value="ECO:0007669"/>
    <property type="project" value="UniProtKB-KW"/>
</dbReference>
<dbReference type="Gene3D" id="3.40.50.1110">
    <property type="entry name" value="SGNH hydrolase"/>
    <property type="match status" value="1"/>
</dbReference>
<keyword evidence="4" id="KW-1185">Reference proteome</keyword>
<dbReference type="PANTHER" id="PTHR45648:SF5">
    <property type="entry name" value="OS04G0577300 PROTEIN"/>
    <property type="match status" value="1"/>
</dbReference>
<dbReference type="PANTHER" id="PTHR45648">
    <property type="entry name" value="GDSL LIPASE/ACYLHYDROLASE FAMILY PROTEIN (AFU_ORTHOLOGUE AFUA_4G14700)"/>
    <property type="match status" value="1"/>
</dbReference>
<dbReference type="RefSeq" id="WP_317701084.1">
    <property type="nucleotide sequence ID" value="NZ_CP136921.1"/>
</dbReference>
<feature type="chain" id="PRO_5046488261" evidence="2">
    <location>
        <begin position="23"/>
        <end position="317"/>
    </location>
</feature>
<dbReference type="InterPro" id="IPR001087">
    <property type="entry name" value="GDSL"/>
</dbReference>
<protein>
    <submittedName>
        <fullName evidence="3">SGNH/GDSL hydrolase family protein</fullName>
    </submittedName>
</protein>
<proteinExistence type="predicted"/>
<dbReference type="Proteomes" id="UP001303211">
    <property type="component" value="Chromosome"/>
</dbReference>
<accession>A0ABZ0J041</accession>